<evidence type="ECO:0000313" key="2">
    <source>
        <dbReference type="Proteomes" id="UP000015100"/>
    </source>
</evidence>
<dbReference type="OrthoDB" id="5424391at2759"/>
<evidence type="ECO:0000313" key="1">
    <source>
        <dbReference type="EMBL" id="EPS40211.1"/>
    </source>
</evidence>
<dbReference type="AlphaFoldDB" id="S8AGD1"/>
<organism evidence="1 2">
    <name type="scientific">Dactylellina haptotyla (strain CBS 200.50)</name>
    <name type="common">Nematode-trapping fungus</name>
    <name type="synonym">Monacrosporium haptotylum</name>
    <dbReference type="NCBI Taxonomy" id="1284197"/>
    <lineage>
        <taxon>Eukaryota</taxon>
        <taxon>Fungi</taxon>
        <taxon>Dikarya</taxon>
        <taxon>Ascomycota</taxon>
        <taxon>Pezizomycotina</taxon>
        <taxon>Orbiliomycetes</taxon>
        <taxon>Orbiliales</taxon>
        <taxon>Orbiliaceae</taxon>
        <taxon>Dactylellina</taxon>
    </lineage>
</organism>
<dbReference type="OMA" id="ATECCKE"/>
<proteinExistence type="predicted"/>
<keyword evidence="2" id="KW-1185">Reference proteome</keyword>
<reference evidence="2" key="2">
    <citation type="submission" date="2013-04" db="EMBL/GenBank/DDBJ databases">
        <title>Genomic mechanisms accounting for the adaptation to parasitism in nematode-trapping fungi.</title>
        <authorList>
            <person name="Ahren D.G."/>
        </authorList>
    </citation>
    <scope>NUCLEOTIDE SEQUENCE [LARGE SCALE GENOMIC DNA]</scope>
    <source>
        <strain evidence="2">CBS 200.50</strain>
    </source>
</reference>
<reference evidence="1 2" key="1">
    <citation type="journal article" date="2013" name="PLoS Genet.">
        <title>Genomic mechanisms accounting for the adaptation to parasitism in nematode-trapping fungi.</title>
        <authorList>
            <person name="Meerupati T."/>
            <person name="Andersson K.M."/>
            <person name="Friman E."/>
            <person name="Kumar D."/>
            <person name="Tunlid A."/>
            <person name="Ahren D."/>
        </authorList>
    </citation>
    <scope>NUCLEOTIDE SEQUENCE [LARGE SCALE GENOMIC DNA]</scope>
    <source>
        <strain evidence="1 2">CBS 200.50</strain>
    </source>
</reference>
<name>S8AGD1_DACHA</name>
<dbReference type="EMBL" id="AQGS01000433">
    <property type="protein sequence ID" value="EPS40211.1"/>
    <property type="molecule type" value="Genomic_DNA"/>
</dbReference>
<comment type="caution">
    <text evidence="1">The sequence shown here is derived from an EMBL/GenBank/DDBJ whole genome shotgun (WGS) entry which is preliminary data.</text>
</comment>
<gene>
    <name evidence="1" type="ORF">H072_6006</name>
</gene>
<dbReference type="HOGENOM" id="CLU_594497_0_0_1"/>
<sequence>MKPIRPSNSEAVLKAFSTTKRVGPIQRLSNIFTHPVLTDGESKALLNEINSSFRKNLDQARHPNDVRPPPSIQNRYANKADNHVSRVVTEISEQSGKQDDLRTLLDSKILIDPSPIAVFERHYSERTATPHLAIECLQRYIALELHQRGRGGRHNGGFMLWQLINTDPNFAHDKMPVSKSLKSWLTAALLLSNHAGVPLKWARRLLEGEDYDRATNQFEAIWKSYERIYPEIPNAGIQLFLHILKFRDPDYRAWPSRFSHSTPVIYHMRPQDLISLSDALQNVMHKSALETIGKLLYRRADNDGKRLLAEARQLWVQEASSLNAEIELVHDGNPELVIKHLRSIGGHNHLEGFNPKWTINTLVGVGLLATMKLGRDSSITAQEIKDILAERIYQSSILKLSVMKPAIMAWVDQNMKGILADDGDRWARVRGFLEQHLDNLSREIAKRETKSATPSTELVR</sequence>
<protein>
    <submittedName>
        <fullName evidence="1">Uncharacterized protein</fullName>
    </submittedName>
</protein>
<dbReference type="Proteomes" id="UP000015100">
    <property type="component" value="Unassembled WGS sequence"/>
</dbReference>
<accession>S8AGD1</accession>